<evidence type="ECO:0000256" key="2">
    <source>
        <dbReference type="ARBA" id="ARBA00005940"/>
    </source>
</evidence>
<evidence type="ECO:0000313" key="11">
    <source>
        <dbReference type="Proteomes" id="UP000627369"/>
    </source>
</evidence>
<dbReference type="InterPro" id="IPR029062">
    <property type="entry name" value="Class_I_gatase-like"/>
</dbReference>
<dbReference type="Proteomes" id="UP000627369">
    <property type="component" value="Unassembled WGS sequence"/>
</dbReference>
<reference evidence="10" key="1">
    <citation type="journal article" date="2014" name="Int. J. Syst. Evol. Microbiol.">
        <title>Complete genome sequence of Corynebacterium casei LMG S-19264T (=DSM 44701T), isolated from a smear-ripened cheese.</title>
        <authorList>
            <consortium name="US DOE Joint Genome Institute (JGI-PGF)"/>
            <person name="Walter F."/>
            <person name="Albersmeier A."/>
            <person name="Kalinowski J."/>
            <person name="Ruckert C."/>
        </authorList>
    </citation>
    <scope>NUCLEOTIDE SEQUENCE</scope>
    <source>
        <strain evidence="10">CGMCC 4.7398</strain>
    </source>
</reference>
<evidence type="ECO:0000259" key="9">
    <source>
        <dbReference type="Pfam" id="PF08532"/>
    </source>
</evidence>
<accession>A0A919G0R2</accession>
<dbReference type="PANTHER" id="PTHR36447:SF2">
    <property type="entry name" value="BETA-GALACTOSIDASE YESZ"/>
    <property type="match status" value="1"/>
</dbReference>
<dbReference type="Gene3D" id="3.20.20.80">
    <property type="entry name" value="Glycosidases"/>
    <property type="match status" value="1"/>
</dbReference>
<sequence>MESRTPPPLPSGLLFGVAYYAEYHRSDRLVEDLDLMRAADINVIRVGESVWSTWEPADGELDLEWLAPVLDAAHDRGIRVILGTPTYAIPPWLQTAHPEIAAERRTGEPIPWGARQEVDYTHPAFRFHAERVIRAILARYAGHPAVIGYQVDNEPGLELFHNQGVFTRFVRHLQKRYGDVETLNREWGLTYWSHRIGDWSQLWRPDGNTFPQYDLAWRLFQAELTTEFIGWQAALVDEYRRDDQFVTTCLQYPRRGLDDEQLGRRLDVSAGNPYYGMQDHLAAGTDLAQPNEWTTTGVAGLFRQADRMYASRQDRYLVTETNAQSIGTADTNFPPFPGQLKQAAYAFVSRGAAMIEYWHWHTLPYGTETYWGGVLPHSLQPGRVYREVAEIGAELAQIGGGLDGYEPDADVAILWSVPSRFALQYMPPLNSGDGPDGESYERIVDAFHRGVVDTGRQSRIVHLAQARDLGAAELARRFPVLVAAGAYVTTDEDLQLLRAYAEHGGHLILGPRTAYADQEARARVEIAPARLHDAAGAWYEEYSNLDADVPVVAASDSPLDLGDGASGQSWIDGLIPTTARTLAAYEHRRFGQFPAVVTDSHGSGRITTVGCLPDPRLAGALVRWAAPQPLNARLVHDLDLPVTAASGTLPDGRRASFLFNWGWTAQKVTLACDATDLLTGDRYDSGTVIPLKGWETRTLITA</sequence>
<dbReference type="GO" id="GO:0004565">
    <property type="term" value="F:beta-galactosidase activity"/>
    <property type="evidence" value="ECO:0007669"/>
    <property type="project" value="UniProtKB-EC"/>
</dbReference>
<dbReference type="Pfam" id="PF02449">
    <property type="entry name" value="Glyco_hydro_42"/>
    <property type="match status" value="1"/>
</dbReference>
<dbReference type="CDD" id="cd03143">
    <property type="entry name" value="A4_beta-galactosidase_middle_domain"/>
    <property type="match status" value="1"/>
</dbReference>
<evidence type="ECO:0000256" key="5">
    <source>
        <dbReference type="ARBA" id="ARBA00022801"/>
    </source>
</evidence>
<dbReference type="EC" id="3.2.1.23" evidence="3"/>
<feature type="domain" description="Glycoside hydrolase family 42 N-terminal" evidence="8">
    <location>
        <begin position="19"/>
        <end position="398"/>
    </location>
</feature>
<evidence type="ECO:0000256" key="3">
    <source>
        <dbReference type="ARBA" id="ARBA00012756"/>
    </source>
</evidence>
<gene>
    <name evidence="10" type="ORF">GCM10017772_30690</name>
</gene>
<keyword evidence="11" id="KW-1185">Reference proteome</keyword>
<dbReference type="SUPFAM" id="SSF51445">
    <property type="entry name" value="(Trans)glycosidases"/>
    <property type="match status" value="1"/>
</dbReference>
<evidence type="ECO:0000256" key="7">
    <source>
        <dbReference type="ARBA" id="ARBA00023295"/>
    </source>
</evidence>
<comment type="caution">
    <text evidence="10">The sequence shown here is derived from an EMBL/GenBank/DDBJ whole genome shotgun (WGS) entry which is preliminary data.</text>
</comment>
<dbReference type="GO" id="GO:0005975">
    <property type="term" value="P:carbohydrate metabolic process"/>
    <property type="evidence" value="ECO:0007669"/>
    <property type="project" value="InterPro"/>
</dbReference>
<dbReference type="PANTHER" id="PTHR36447">
    <property type="entry name" value="BETA-GALACTOSIDASE GANA"/>
    <property type="match status" value="1"/>
</dbReference>
<dbReference type="RefSeq" id="WP_189670123.1">
    <property type="nucleotide sequence ID" value="NZ_BNAS01000004.1"/>
</dbReference>
<dbReference type="InterPro" id="IPR013529">
    <property type="entry name" value="Glyco_hydro_42_N"/>
</dbReference>
<evidence type="ECO:0000256" key="1">
    <source>
        <dbReference type="ARBA" id="ARBA00001412"/>
    </source>
</evidence>
<name>A0A919G0R2_9MICO</name>
<keyword evidence="6" id="KW-0862">Zinc</keyword>
<dbReference type="GO" id="GO:0046872">
    <property type="term" value="F:metal ion binding"/>
    <property type="evidence" value="ECO:0007669"/>
    <property type="project" value="UniProtKB-KW"/>
</dbReference>
<keyword evidence="4" id="KW-0479">Metal-binding</keyword>
<dbReference type="GO" id="GO:0009341">
    <property type="term" value="C:beta-galactosidase complex"/>
    <property type="evidence" value="ECO:0007669"/>
    <property type="project" value="InterPro"/>
</dbReference>
<dbReference type="Gene3D" id="3.40.50.880">
    <property type="match status" value="1"/>
</dbReference>
<proteinExistence type="inferred from homology"/>
<evidence type="ECO:0000313" key="10">
    <source>
        <dbReference type="EMBL" id="GHH75120.1"/>
    </source>
</evidence>
<dbReference type="InterPro" id="IPR013738">
    <property type="entry name" value="Beta_galactosidase_Trimer"/>
</dbReference>
<evidence type="ECO:0000259" key="8">
    <source>
        <dbReference type="Pfam" id="PF02449"/>
    </source>
</evidence>
<dbReference type="InterPro" id="IPR017853">
    <property type="entry name" value="GH"/>
</dbReference>
<comment type="catalytic activity">
    <reaction evidence="1">
        <text>Hydrolysis of terminal non-reducing beta-D-galactose residues in beta-D-galactosides.</text>
        <dbReference type="EC" id="3.2.1.23"/>
    </reaction>
</comment>
<organism evidence="10 11">
    <name type="scientific">Promicromonospora soli</name>
    <dbReference type="NCBI Taxonomy" id="2035533"/>
    <lineage>
        <taxon>Bacteria</taxon>
        <taxon>Bacillati</taxon>
        <taxon>Actinomycetota</taxon>
        <taxon>Actinomycetes</taxon>
        <taxon>Micrococcales</taxon>
        <taxon>Promicromonosporaceae</taxon>
        <taxon>Promicromonospora</taxon>
    </lineage>
</organism>
<dbReference type="Pfam" id="PF08532">
    <property type="entry name" value="Glyco_hydro_42M"/>
    <property type="match status" value="1"/>
</dbReference>
<dbReference type="EMBL" id="BNAS01000004">
    <property type="protein sequence ID" value="GHH75120.1"/>
    <property type="molecule type" value="Genomic_DNA"/>
</dbReference>
<dbReference type="SUPFAM" id="SSF52317">
    <property type="entry name" value="Class I glutamine amidotransferase-like"/>
    <property type="match status" value="1"/>
</dbReference>
<feature type="domain" description="Beta-galactosidase trimerisation" evidence="9">
    <location>
        <begin position="409"/>
        <end position="624"/>
    </location>
</feature>
<protein>
    <recommendedName>
        <fullName evidence="3">beta-galactosidase</fullName>
        <ecNumber evidence="3">3.2.1.23</ecNumber>
    </recommendedName>
</protein>
<keyword evidence="5" id="KW-0378">Hydrolase</keyword>
<reference evidence="10" key="2">
    <citation type="submission" date="2020-09" db="EMBL/GenBank/DDBJ databases">
        <authorList>
            <person name="Sun Q."/>
            <person name="Zhou Y."/>
        </authorList>
    </citation>
    <scope>NUCLEOTIDE SEQUENCE</scope>
    <source>
        <strain evidence="10">CGMCC 4.7398</strain>
    </source>
</reference>
<comment type="similarity">
    <text evidence="2">Belongs to the glycosyl hydrolase 42 family.</text>
</comment>
<dbReference type="InterPro" id="IPR003476">
    <property type="entry name" value="Glyco_hydro_42"/>
</dbReference>
<keyword evidence="7" id="KW-0326">Glycosidase</keyword>
<evidence type="ECO:0000256" key="4">
    <source>
        <dbReference type="ARBA" id="ARBA00022723"/>
    </source>
</evidence>
<evidence type="ECO:0000256" key="6">
    <source>
        <dbReference type="ARBA" id="ARBA00022833"/>
    </source>
</evidence>
<dbReference type="AlphaFoldDB" id="A0A919G0R2"/>